<dbReference type="Proteomes" id="UP001362999">
    <property type="component" value="Unassembled WGS sequence"/>
</dbReference>
<accession>A0AAW0C301</accession>
<protein>
    <submittedName>
        <fullName evidence="1">Uncharacterized protein</fullName>
    </submittedName>
</protein>
<gene>
    <name evidence="1" type="ORF">R3P38DRAFT_3186936</name>
</gene>
<reference evidence="1 2" key="1">
    <citation type="journal article" date="2024" name="J Genomics">
        <title>Draft genome sequencing and assembly of Favolaschia claudopus CIRM-BRFM 2984 isolated from oak limbs.</title>
        <authorList>
            <person name="Navarro D."/>
            <person name="Drula E."/>
            <person name="Chaduli D."/>
            <person name="Cazenave R."/>
            <person name="Ahrendt S."/>
            <person name="Wang J."/>
            <person name="Lipzen A."/>
            <person name="Daum C."/>
            <person name="Barry K."/>
            <person name="Grigoriev I.V."/>
            <person name="Favel A."/>
            <person name="Rosso M.N."/>
            <person name="Martin F."/>
        </authorList>
    </citation>
    <scope>NUCLEOTIDE SEQUENCE [LARGE SCALE GENOMIC DNA]</scope>
    <source>
        <strain evidence="1 2">CIRM-BRFM 2984</strain>
    </source>
</reference>
<sequence>MLWAASPSLVSPSPVIGARHPPHPRSAFARSSTFFSSTFAAPAAALYRRWLVVLSWGPGQRSHWASSPSLVLPSPTRRRFASPASTLTAAALFGFGSTSSVWIRIGRVAA</sequence>
<comment type="caution">
    <text evidence="1">The sequence shown here is derived from an EMBL/GenBank/DDBJ whole genome shotgun (WGS) entry which is preliminary data.</text>
</comment>
<keyword evidence="2" id="KW-1185">Reference proteome</keyword>
<dbReference type="AlphaFoldDB" id="A0AAW0C301"/>
<proteinExistence type="predicted"/>
<organism evidence="1 2">
    <name type="scientific">Favolaschia claudopus</name>
    <dbReference type="NCBI Taxonomy" id="2862362"/>
    <lineage>
        <taxon>Eukaryota</taxon>
        <taxon>Fungi</taxon>
        <taxon>Dikarya</taxon>
        <taxon>Basidiomycota</taxon>
        <taxon>Agaricomycotina</taxon>
        <taxon>Agaricomycetes</taxon>
        <taxon>Agaricomycetidae</taxon>
        <taxon>Agaricales</taxon>
        <taxon>Marasmiineae</taxon>
        <taxon>Mycenaceae</taxon>
        <taxon>Favolaschia</taxon>
    </lineage>
</organism>
<name>A0AAW0C301_9AGAR</name>
<evidence type="ECO:0000313" key="2">
    <source>
        <dbReference type="Proteomes" id="UP001362999"/>
    </source>
</evidence>
<evidence type="ECO:0000313" key="1">
    <source>
        <dbReference type="EMBL" id="KAK7033400.1"/>
    </source>
</evidence>
<dbReference type="EMBL" id="JAWWNJ010000023">
    <property type="protein sequence ID" value="KAK7033400.1"/>
    <property type="molecule type" value="Genomic_DNA"/>
</dbReference>